<sequence>MRLGIIGLPQSGKTTIFNALTRGTQPVGVGIGRMEIHTAVVDVPDERVERLTEMFHPRKTIYAKVNYSDIAGLGSASDKGEVSGQLLNQLAQMDGYIHVVRCFEDAAVAHVRETVDPQRDIRLMDEELMLNDQIMVERKREKLTEEHKKGAGRDKAVIEREMALFETLDQCLADGKPLRDLELSDDDEKIMSGFGFLSRKPMMLLLNLGDTQAAPAITYDHQRSSVANLQGKLEMDIVQLPEEDAQMFMSEYGIEELGLSRVISDSYDLLGLQSFFTVGEDEVRAWTVKRGATAPEAAGEIHTDMLKGFIRAEVIAYQDLIDLGSMAEARTKGKLRLEGKTYIVQDGDILNIRFSN</sequence>
<dbReference type="Pfam" id="PF01926">
    <property type="entry name" value="MMR_HSR1"/>
    <property type="match status" value="1"/>
</dbReference>
<dbReference type="Gene3D" id="3.40.50.300">
    <property type="entry name" value="P-loop containing nucleotide triphosphate hydrolases"/>
    <property type="match status" value="1"/>
</dbReference>
<evidence type="ECO:0000256" key="3">
    <source>
        <dbReference type="ARBA" id="ARBA00022741"/>
    </source>
</evidence>
<keyword evidence="7" id="KW-1185">Reference proteome</keyword>
<dbReference type="PIRSF" id="PIRSF006641">
    <property type="entry name" value="CHP00092"/>
    <property type="match status" value="1"/>
</dbReference>
<organism evidence="6 7">
    <name type="scientific">Pelolinea submarina</name>
    <dbReference type="NCBI Taxonomy" id="913107"/>
    <lineage>
        <taxon>Bacteria</taxon>
        <taxon>Bacillati</taxon>
        <taxon>Chloroflexota</taxon>
        <taxon>Anaerolineae</taxon>
        <taxon>Anaerolineales</taxon>
        <taxon>Anaerolineaceae</taxon>
        <taxon>Pelolinea</taxon>
    </lineage>
</organism>
<dbReference type="InterPro" id="IPR027417">
    <property type="entry name" value="P-loop_NTPase"/>
</dbReference>
<dbReference type="RefSeq" id="WP_116225184.1">
    <property type="nucleotide sequence ID" value="NZ_AP018437.1"/>
</dbReference>
<dbReference type="InterPro" id="IPR012676">
    <property type="entry name" value="TGS-like"/>
</dbReference>
<dbReference type="PRINTS" id="PR00326">
    <property type="entry name" value="GTP1OBG"/>
</dbReference>
<evidence type="ECO:0000313" key="7">
    <source>
        <dbReference type="Proteomes" id="UP000256388"/>
    </source>
</evidence>
<protein>
    <recommendedName>
        <fullName evidence="5">TGS domain-containing protein</fullName>
    </recommendedName>
</protein>
<dbReference type="PANTHER" id="PTHR23305:SF18">
    <property type="entry name" value="OBG-TYPE G DOMAIN-CONTAINING PROTEIN"/>
    <property type="match status" value="1"/>
</dbReference>
<dbReference type="InterPro" id="IPR023192">
    <property type="entry name" value="TGS-like_dom_sf"/>
</dbReference>
<dbReference type="OrthoDB" id="9807318at2"/>
<reference evidence="6 7" key="1">
    <citation type="submission" date="2018-08" db="EMBL/GenBank/DDBJ databases">
        <title>Genomic Encyclopedia of Type Strains, Phase IV (KMG-IV): sequencing the most valuable type-strain genomes for metagenomic binning, comparative biology and taxonomic classification.</title>
        <authorList>
            <person name="Goeker M."/>
        </authorList>
    </citation>
    <scope>NUCLEOTIDE SEQUENCE [LARGE SCALE GENOMIC DNA]</scope>
    <source>
        <strain evidence="6 7">DSM 23923</strain>
    </source>
</reference>
<feature type="domain" description="TGS" evidence="5">
    <location>
        <begin position="271"/>
        <end position="354"/>
    </location>
</feature>
<dbReference type="FunFam" id="3.10.20.30:FF:000001">
    <property type="entry name" value="Ribosome-binding ATPase YchF"/>
    <property type="match status" value="1"/>
</dbReference>
<evidence type="ECO:0000256" key="2">
    <source>
        <dbReference type="ARBA" id="ARBA00022723"/>
    </source>
</evidence>
<evidence type="ECO:0000256" key="4">
    <source>
        <dbReference type="ARBA" id="ARBA00022840"/>
    </source>
</evidence>
<dbReference type="Pfam" id="PF06071">
    <property type="entry name" value="YchF-GTPase_C"/>
    <property type="match status" value="1"/>
</dbReference>
<dbReference type="GO" id="GO:0046872">
    <property type="term" value="F:metal ion binding"/>
    <property type="evidence" value="ECO:0007669"/>
    <property type="project" value="UniProtKB-KW"/>
</dbReference>
<accession>A0A347ZNP7</accession>
<dbReference type="InterPro" id="IPR004396">
    <property type="entry name" value="ATPase_YchF/OLA1"/>
</dbReference>
<dbReference type="PANTHER" id="PTHR23305">
    <property type="entry name" value="OBG GTPASE FAMILY"/>
    <property type="match status" value="1"/>
</dbReference>
<comment type="caution">
    <text evidence="6">The sequence shown here is derived from an EMBL/GenBank/DDBJ whole genome shotgun (WGS) entry which is preliminary data.</text>
</comment>
<dbReference type="Gene3D" id="1.10.150.300">
    <property type="entry name" value="TGS-like domain"/>
    <property type="match status" value="1"/>
</dbReference>
<evidence type="ECO:0000313" key="6">
    <source>
        <dbReference type="EMBL" id="REG08531.1"/>
    </source>
</evidence>
<name>A0A347ZNP7_9CHLR</name>
<proteinExistence type="predicted"/>
<dbReference type="InterPro" id="IPR013029">
    <property type="entry name" value="YchF_C"/>
</dbReference>
<dbReference type="GO" id="GO:0005737">
    <property type="term" value="C:cytoplasm"/>
    <property type="evidence" value="ECO:0007669"/>
    <property type="project" value="TreeGrafter"/>
</dbReference>
<gene>
    <name evidence="6" type="ORF">DFR64_1900</name>
</gene>
<dbReference type="SUPFAM" id="SSF52540">
    <property type="entry name" value="P-loop containing nucleoside triphosphate hydrolases"/>
    <property type="match status" value="1"/>
</dbReference>
<dbReference type="Gene3D" id="3.10.20.30">
    <property type="match status" value="1"/>
</dbReference>
<keyword evidence="3" id="KW-0547">Nucleotide-binding</keyword>
<evidence type="ECO:0000259" key="5">
    <source>
        <dbReference type="PROSITE" id="PS51880"/>
    </source>
</evidence>
<dbReference type="Proteomes" id="UP000256388">
    <property type="component" value="Unassembled WGS sequence"/>
</dbReference>
<comment type="cofactor">
    <cofactor evidence="1">
        <name>Mg(2+)</name>
        <dbReference type="ChEBI" id="CHEBI:18420"/>
    </cofactor>
</comment>
<dbReference type="InterPro" id="IPR006073">
    <property type="entry name" value="GTP-bd"/>
</dbReference>
<keyword evidence="2" id="KW-0479">Metal-binding</keyword>
<evidence type="ECO:0000256" key="1">
    <source>
        <dbReference type="ARBA" id="ARBA00001946"/>
    </source>
</evidence>
<dbReference type="GO" id="GO:0016887">
    <property type="term" value="F:ATP hydrolysis activity"/>
    <property type="evidence" value="ECO:0007669"/>
    <property type="project" value="InterPro"/>
</dbReference>
<dbReference type="EMBL" id="QUMS01000002">
    <property type="protein sequence ID" value="REG08531.1"/>
    <property type="molecule type" value="Genomic_DNA"/>
</dbReference>
<dbReference type="GO" id="GO:0005525">
    <property type="term" value="F:GTP binding"/>
    <property type="evidence" value="ECO:0007669"/>
    <property type="project" value="InterPro"/>
</dbReference>
<dbReference type="CDD" id="cd04867">
    <property type="entry name" value="TGS_YchF_OLA1"/>
    <property type="match status" value="1"/>
</dbReference>
<dbReference type="GO" id="GO:0005524">
    <property type="term" value="F:ATP binding"/>
    <property type="evidence" value="ECO:0007669"/>
    <property type="project" value="UniProtKB-KW"/>
</dbReference>
<keyword evidence="4" id="KW-0067">ATP-binding</keyword>
<dbReference type="PROSITE" id="PS51880">
    <property type="entry name" value="TGS"/>
    <property type="match status" value="1"/>
</dbReference>
<dbReference type="SUPFAM" id="SSF81271">
    <property type="entry name" value="TGS-like"/>
    <property type="match status" value="1"/>
</dbReference>
<dbReference type="InterPro" id="IPR004095">
    <property type="entry name" value="TGS"/>
</dbReference>
<dbReference type="AlphaFoldDB" id="A0A347ZNP7"/>
<dbReference type="InterPro" id="IPR012675">
    <property type="entry name" value="Beta-grasp_dom_sf"/>
</dbReference>
<dbReference type="NCBIfam" id="TIGR00092">
    <property type="entry name" value="redox-regulated ATPase YchF"/>
    <property type="match status" value="1"/>
</dbReference>